<organism evidence="2 3">
    <name type="scientific">Symbiodinium natans</name>
    <dbReference type="NCBI Taxonomy" id="878477"/>
    <lineage>
        <taxon>Eukaryota</taxon>
        <taxon>Sar</taxon>
        <taxon>Alveolata</taxon>
        <taxon>Dinophyceae</taxon>
        <taxon>Suessiales</taxon>
        <taxon>Symbiodiniaceae</taxon>
        <taxon>Symbiodinium</taxon>
    </lineage>
</organism>
<dbReference type="Proteomes" id="UP000604046">
    <property type="component" value="Unassembled WGS sequence"/>
</dbReference>
<dbReference type="EMBL" id="CAJNDS010000032">
    <property type="protein sequence ID" value="CAE6925973.1"/>
    <property type="molecule type" value="Genomic_DNA"/>
</dbReference>
<evidence type="ECO:0000256" key="1">
    <source>
        <dbReference type="SAM" id="MobiDB-lite"/>
    </source>
</evidence>
<comment type="caution">
    <text evidence="2">The sequence shown here is derived from an EMBL/GenBank/DDBJ whole genome shotgun (WGS) entry which is preliminary data.</text>
</comment>
<proteinExistence type="predicted"/>
<sequence>MIHTLSCDDILGCPHEGKINAVAVDACGGVDSPILDSKSVAEYFCYKLTGQMHWPHTATTTKTSRYFDMRARNFSFIWIGVVEAIWELARLSFCGRKTYHVIRLLCSDVLAECPEGARAIATASVRAPGGRLEKEAFVTALLAAKSGQSATSEDVPTLRVRLCDLFDSAGHDRFSRGRQPTVASLRRHAQEDKAPNSGVALEAWASQHFFEQLREAAPLPRKHRKQAVCRPGKEGWKHDVCESCGCYCDAGDDWSQRSFNKSQCPSRASGCQSWAESLRNPAGWHYFDFGTEPHLPLRPVGRWKSPSSTEELVDCRRSEDAEVLTSKPGSQLGSKVTPAPGMFSAPGEASRNMLA</sequence>
<dbReference type="OrthoDB" id="567237at2759"/>
<protein>
    <submittedName>
        <fullName evidence="2">Uncharacterized protein</fullName>
    </submittedName>
</protein>
<evidence type="ECO:0000313" key="2">
    <source>
        <dbReference type="EMBL" id="CAE6925973.1"/>
    </source>
</evidence>
<evidence type="ECO:0000313" key="3">
    <source>
        <dbReference type="Proteomes" id="UP000604046"/>
    </source>
</evidence>
<reference evidence="2" key="1">
    <citation type="submission" date="2021-02" db="EMBL/GenBank/DDBJ databases">
        <authorList>
            <person name="Dougan E. K."/>
            <person name="Rhodes N."/>
            <person name="Thang M."/>
            <person name="Chan C."/>
        </authorList>
    </citation>
    <scope>NUCLEOTIDE SEQUENCE</scope>
</reference>
<accession>A0A812GLL3</accession>
<feature type="region of interest" description="Disordered" evidence="1">
    <location>
        <begin position="323"/>
        <end position="355"/>
    </location>
</feature>
<name>A0A812GLL3_9DINO</name>
<keyword evidence="3" id="KW-1185">Reference proteome</keyword>
<dbReference type="AlphaFoldDB" id="A0A812GLL3"/>
<gene>
    <name evidence="2" type="ORF">SNAT2548_LOCUS646</name>
</gene>